<evidence type="ECO:0000259" key="12">
    <source>
        <dbReference type="Pfam" id="PF13839"/>
    </source>
</evidence>
<evidence type="ECO:0008006" key="16">
    <source>
        <dbReference type="Google" id="ProtNLM"/>
    </source>
</evidence>
<feature type="region of interest" description="Disordered" evidence="11">
    <location>
        <begin position="142"/>
        <end position="170"/>
    </location>
</feature>
<dbReference type="EnsemblPlants" id="HORVU.MOREX.r3.7HG0719410.1">
    <property type="protein sequence ID" value="HORVU.MOREX.r3.7HG0719410.1"/>
    <property type="gene ID" value="HORVU.MOREX.r3.7HG0719410"/>
</dbReference>
<dbReference type="GO" id="GO:0005794">
    <property type="term" value="C:Golgi apparatus"/>
    <property type="evidence" value="ECO:0000318"/>
    <property type="project" value="GO_Central"/>
</dbReference>
<dbReference type="InterPro" id="IPR029962">
    <property type="entry name" value="TBL"/>
</dbReference>
<evidence type="ECO:0000256" key="2">
    <source>
        <dbReference type="ARBA" id="ARBA00007727"/>
    </source>
</evidence>
<comment type="subcellular location">
    <subcellularLocation>
        <location evidence="1">Golgi apparatus membrane</location>
        <topology evidence="1">Single-pass type II membrane protein</topology>
    </subcellularLocation>
</comment>
<dbReference type="GeneID" id="123412254"/>
<evidence type="ECO:0000259" key="13">
    <source>
        <dbReference type="Pfam" id="PF14416"/>
    </source>
</evidence>
<name>A0A8I6ZCG4_HORVV</name>
<evidence type="ECO:0000313" key="14">
    <source>
        <dbReference type="EnsemblPlants" id="HORVU.MOREX.r3.7HG0719410.1"/>
    </source>
</evidence>
<feature type="domain" description="Trichome birefringence-like C-terminal" evidence="12">
    <location>
        <begin position="231"/>
        <end position="526"/>
    </location>
</feature>
<reference evidence="14" key="3">
    <citation type="submission" date="2022-01" db="UniProtKB">
        <authorList>
            <consortium name="EnsemblPlants"/>
        </authorList>
    </citation>
    <scope>IDENTIFICATION</scope>
    <source>
        <strain evidence="14">subsp. vulgare</strain>
    </source>
</reference>
<feature type="domain" description="Trichome birefringence-like N-terminal" evidence="13">
    <location>
        <begin position="178"/>
        <end position="230"/>
    </location>
</feature>
<gene>
    <name evidence="14" type="primary">LOC123412254</name>
</gene>
<organism evidence="14 15">
    <name type="scientific">Hordeum vulgare subsp. vulgare</name>
    <name type="common">Domesticated barley</name>
    <dbReference type="NCBI Taxonomy" id="112509"/>
    <lineage>
        <taxon>Eukaryota</taxon>
        <taxon>Viridiplantae</taxon>
        <taxon>Streptophyta</taxon>
        <taxon>Embryophyta</taxon>
        <taxon>Tracheophyta</taxon>
        <taxon>Spermatophyta</taxon>
        <taxon>Magnoliopsida</taxon>
        <taxon>Liliopsida</taxon>
        <taxon>Poales</taxon>
        <taxon>Poaceae</taxon>
        <taxon>BOP clade</taxon>
        <taxon>Pooideae</taxon>
        <taxon>Triticodae</taxon>
        <taxon>Triticeae</taxon>
        <taxon>Hordeinae</taxon>
        <taxon>Hordeum</taxon>
    </lineage>
</organism>
<dbReference type="GO" id="GO:0016413">
    <property type="term" value="F:O-acetyltransferase activity"/>
    <property type="evidence" value="ECO:0000318"/>
    <property type="project" value="GO_Central"/>
</dbReference>
<evidence type="ECO:0000256" key="1">
    <source>
        <dbReference type="ARBA" id="ARBA00004323"/>
    </source>
</evidence>
<dbReference type="OrthoDB" id="630188at2759"/>
<evidence type="ECO:0000256" key="3">
    <source>
        <dbReference type="ARBA" id="ARBA00022679"/>
    </source>
</evidence>
<dbReference type="Proteomes" id="UP000011116">
    <property type="component" value="Chromosome 7H"/>
</dbReference>
<keyword evidence="8" id="KW-0472">Membrane</keyword>
<evidence type="ECO:0000256" key="5">
    <source>
        <dbReference type="ARBA" id="ARBA00022968"/>
    </source>
</evidence>
<dbReference type="Gramene" id="HORVU.MOREX.r3.7HG0719410.1">
    <property type="protein sequence ID" value="HORVU.MOREX.r3.7HG0719410.1"/>
    <property type="gene ID" value="HORVU.MOREX.r3.7HG0719410"/>
</dbReference>
<dbReference type="InterPro" id="IPR026057">
    <property type="entry name" value="TBL_C"/>
</dbReference>
<keyword evidence="6" id="KW-1133">Transmembrane helix</keyword>
<evidence type="ECO:0000256" key="4">
    <source>
        <dbReference type="ARBA" id="ARBA00022692"/>
    </source>
</evidence>
<evidence type="ECO:0000256" key="11">
    <source>
        <dbReference type="SAM" id="MobiDB-lite"/>
    </source>
</evidence>
<keyword evidence="4" id="KW-0812">Transmembrane</keyword>
<keyword evidence="10" id="KW-0325">Glycoprotein</keyword>
<protein>
    <recommendedName>
        <fullName evidence="16">Trichome birefringence-like N-terminal domain-containing protein</fullName>
    </recommendedName>
</protein>
<dbReference type="PANTHER" id="PTHR32285">
    <property type="entry name" value="PROTEIN TRICHOME BIREFRINGENCE-LIKE 9-RELATED"/>
    <property type="match status" value="1"/>
</dbReference>
<dbReference type="GO" id="GO:0000139">
    <property type="term" value="C:Golgi membrane"/>
    <property type="evidence" value="ECO:0007669"/>
    <property type="project" value="UniProtKB-SubCell"/>
</dbReference>
<dbReference type="RefSeq" id="XP_044961137.1">
    <property type="nucleotide sequence ID" value="XM_045105202.1"/>
</dbReference>
<evidence type="ECO:0000256" key="6">
    <source>
        <dbReference type="ARBA" id="ARBA00022989"/>
    </source>
</evidence>
<dbReference type="KEGG" id="hvg:123412254"/>
<accession>A0A8I6ZCG4</accession>
<dbReference type="GO" id="GO:1990538">
    <property type="term" value="F:xylan O-acetyltransferase activity"/>
    <property type="evidence" value="ECO:0007669"/>
    <property type="project" value="UniProtKB-ARBA"/>
</dbReference>
<keyword evidence="5" id="KW-0735">Signal-anchor</keyword>
<keyword evidence="7" id="KW-0333">Golgi apparatus</keyword>
<sequence length="530" mass="59073">MTRTPRRQFSSHPLAYIFSPVVFPEGPPIHSVTVVTRALTHPRFTVASRSAQQLLPHLVATNNHRRSTAPLHSASARAECRRRSEEFGGMGMEYEPVPLAASSPKKPAAGGRAALKLLLALLLVGLAMRLLADRCASRLLPPTAPPGEDKALAAKAPPAQEEAGGGDGVPVTPSGAGSCDLFHGEWVHDSSGPAYTNATCRFIETPQNCMSNGRPDDGYLYWKWKPYGCEVPPFEGKTFLEDMRGKHWALVGDSILRNHVQSLLCLLSKVEDPTEVYHDKTYQSRRWHFPSYNFTLSLVWAPFLVKAEIFEDENGISSAEPRLTFDVLDANWVGQWSSFDYVIISTGQWFFKKAVYLEKGAVIGCHYCQDKSLREVSIDYSFRRALREAFRFITASAHRPVVFYRTWSPSHFEGGEWFSGGRCDRKAPFKPREAGDRALDNLMWRVERAEFAKAAAEDGAAGGEGRRLRLLDTFEMSLQRPDAHAGPYRAYQPFAKGAAAGKVQNDCLHWCLPGPIEAWNDIIMQMLAED</sequence>
<keyword evidence="9" id="KW-1015">Disulfide bond</keyword>
<evidence type="ECO:0000256" key="8">
    <source>
        <dbReference type="ARBA" id="ARBA00023136"/>
    </source>
</evidence>
<dbReference type="Pfam" id="PF14416">
    <property type="entry name" value="PMR5N"/>
    <property type="match status" value="1"/>
</dbReference>
<proteinExistence type="inferred from homology"/>
<dbReference type="PANTHER" id="PTHR32285:SF324">
    <property type="entry name" value="PROTEIN TRICHOME BIREFRINGENCE-LIKE 25"/>
    <property type="match status" value="1"/>
</dbReference>
<evidence type="ECO:0000256" key="10">
    <source>
        <dbReference type="ARBA" id="ARBA00023180"/>
    </source>
</evidence>
<evidence type="ECO:0000256" key="9">
    <source>
        <dbReference type="ARBA" id="ARBA00023157"/>
    </source>
</evidence>
<keyword evidence="3" id="KW-0808">Transferase</keyword>
<reference evidence="15" key="1">
    <citation type="journal article" date="2012" name="Nature">
        <title>A physical, genetic and functional sequence assembly of the barley genome.</title>
        <authorList>
            <consortium name="The International Barley Genome Sequencing Consortium"/>
            <person name="Mayer K.F."/>
            <person name="Waugh R."/>
            <person name="Brown J.W."/>
            <person name="Schulman A."/>
            <person name="Langridge P."/>
            <person name="Platzer M."/>
            <person name="Fincher G.B."/>
            <person name="Muehlbauer G.J."/>
            <person name="Sato K."/>
            <person name="Close T.J."/>
            <person name="Wise R.P."/>
            <person name="Stein N."/>
        </authorList>
    </citation>
    <scope>NUCLEOTIDE SEQUENCE [LARGE SCALE GENOMIC DNA]</scope>
    <source>
        <strain evidence="15">cv. Morex</strain>
    </source>
</reference>
<evidence type="ECO:0000313" key="15">
    <source>
        <dbReference type="Proteomes" id="UP000011116"/>
    </source>
</evidence>
<evidence type="ECO:0000256" key="7">
    <source>
        <dbReference type="ARBA" id="ARBA00023034"/>
    </source>
</evidence>
<comment type="similarity">
    <text evidence="2">Belongs to the PC-esterase family. TBL subfamily.</text>
</comment>
<dbReference type="AlphaFoldDB" id="A0A8I6ZCG4"/>
<reference evidence="14" key="2">
    <citation type="submission" date="2020-10" db="EMBL/GenBank/DDBJ databases">
        <authorList>
            <person name="Scholz U."/>
            <person name="Mascher M."/>
            <person name="Fiebig A."/>
        </authorList>
    </citation>
    <scope>NUCLEOTIDE SEQUENCE [LARGE SCALE GENOMIC DNA]</scope>
    <source>
        <strain evidence="14">cv. Morex</strain>
    </source>
</reference>
<dbReference type="SMR" id="A0A8I6ZCG4"/>
<dbReference type="Pfam" id="PF13839">
    <property type="entry name" value="PC-Esterase"/>
    <property type="match status" value="1"/>
</dbReference>
<dbReference type="InterPro" id="IPR025846">
    <property type="entry name" value="TBL_N"/>
</dbReference>
<dbReference type="Gramene" id="HORVU.MOREX.r2.7HG0596640.1">
    <property type="protein sequence ID" value="HORVU.MOREX.r2.7HG0596640.1"/>
    <property type="gene ID" value="HORVU.MOREX.r2.7HG0596640"/>
</dbReference>
<keyword evidence="15" id="KW-1185">Reference proteome</keyword>